<dbReference type="HOGENOM" id="CLU_863116_0_0_9"/>
<dbReference type="Proteomes" id="UP000028185">
    <property type="component" value="Chromosome"/>
</dbReference>
<evidence type="ECO:0008006" key="3">
    <source>
        <dbReference type="Google" id="ProtNLM"/>
    </source>
</evidence>
<evidence type="ECO:0000313" key="2">
    <source>
        <dbReference type="Proteomes" id="UP000028185"/>
    </source>
</evidence>
<protein>
    <recommendedName>
        <fullName evidence="3">RiboL-PSP-HEPN domain-containing protein</fullName>
    </recommendedName>
</protein>
<dbReference type="RefSeq" id="WP_024382139.1">
    <property type="nucleotide sequence ID" value="NZ_ALLE01000049.1"/>
</dbReference>
<dbReference type="AlphaFoldDB" id="A0A075SNE1"/>
<sequence>MVTFNRDTVHESNSWAYKAFLDYLTDINRNYWSLVPALSKEKYLANLEAKDGNELNKISSVDFFKATGENSRRIPPNLEEWLISVKQFENWNRINILISLVSNFETYLSLVTRIALESNPALLFNYTYLSPSEDSPDRLFNKIDGVEFLKKNLFNKKGYKDLISSIDSEITHGDWTKRTNMFYKIFPDAPEILRQSIADLEKTRKLRNNAAHSFGREITQARENRDFNKVASYDKLSEKRLINYFKLFSDLSLNIDNYLLKNHIGAYEIVYYYHKNYVEKNNLDDYCGNMMVELKKDLTSRSGTTTWGKAYLKEMIQYYHSI</sequence>
<dbReference type="PATRIC" id="fig|1214179.4.peg.19"/>
<organism evidence="1 2">
    <name type="scientific">Streptococcus suis 6407</name>
    <dbReference type="NCBI Taxonomy" id="1214179"/>
    <lineage>
        <taxon>Bacteria</taxon>
        <taxon>Bacillati</taxon>
        <taxon>Bacillota</taxon>
        <taxon>Bacilli</taxon>
        <taxon>Lactobacillales</taxon>
        <taxon>Streptococcaceae</taxon>
        <taxon>Streptococcus</taxon>
    </lineage>
</organism>
<reference evidence="1 2" key="1">
    <citation type="journal article" date="2014" name="Genome Announc.">
        <title>Whole-Genome Sequence of Streptococcus suis Serotype 4 Reference Strain 6407.</title>
        <authorList>
            <person name="Wang K."/>
            <person name="Chen J."/>
            <person name="Yao H."/>
            <person name="Lu C."/>
        </authorList>
    </citation>
    <scope>NUCLEOTIDE SEQUENCE [LARGE SCALE GENOMIC DNA]</scope>
    <source>
        <strain evidence="1">6407</strain>
    </source>
</reference>
<name>A0A075SNE1_STRSU</name>
<dbReference type="EMBL" id="CP008921">
    <property type="protein sequence ID" value="AIG42580.1"/>
    <property type="molecule type" value="Genomic_DNA"/>
</dbReference>
<proteinExistence type="predicted"/>
<evidence type="ECO:0000313" key="1">
    <source>
        <dbReference type="EMBL" id="AIG42580.1"/>
    </source>
</evidence>
<accession>A0A075SNE1</accession>
<gene>
    <name evidence="1" type="ORF">ID09_00200</name>
</gene>